<feature type="region of interest" description="Disordered" evidence="1">
    <location>
        <begin position="134"/>
        <end position="157"/>
    </location>
</feature>
<feature type="compositionally biased region" description="Polar residues" evidence="1">
    <location>
        <begin position="137"/>
        <end position="150"/>
    </location>
</feature>
<dbReference type="Proteomes" id="UP000784294">
    <property type="component" value="Unassembled WGS sequence"/>
</dbReference>
<reference evidence="2" key="1">
    <citation type="submission" date="2018-11" db="EMBL/GenBank/DDBJ databases">
        <authorList>
            <consortium name="Pathogen Informatics"/>
        </authorList>
    </citation>
    <scope>NUCLEOTIDE SEQUENCE</scope>
</reference>
<dbReference type="EMBL" id="CAAALY010064872">
    <property type="protein sequence ID" value="VEL23931.1"/>
    <property type="molecule type" value="Genomic_DNA"/>
</dbReference>
<accession>A0A3S5CNQ3</accession>
<evidence type="ECO:0000256" key="1">
    <source>
        <dbReference type="SAM" id="MobiDB-lite"/>
    </source>
</evidence>
<dbReference type="AlphaFoldDB" id="A0A3S5CNQ3"/>
<keyword evidence="3" id="KW-1185">Reference proteome</keyword>
<comment type="caution">
    <text evidence="2">The sequence shown here is derived from an EMBL/GenBank/DDBJ whole genome shotgun (WGS) entry which is preliminary data.</text>
</comment>
<feature type="region of interest" description="Disordered" evidence="1">
    <location>
        <begin position="202"/>
        <end position="237"/>
    </location>
</feature>
<evidence type="ECO:0000313" key="3">
    <source>
        <dbReference type="Proteomes" id="UP000784294"/>
    </source>
</evidence>
<proteinExistence type="predicted"/>
<sequence length="237" mass="26557">LATSKTRCINSTTFAHPSSSKATIGNRFVVRADLSHHLGRYNRLSARPSAHLSGYFTRQPHTTRPTPHITRQPHFRWPIIHSYRPSHHSDHLFRACQPVSSPQDPLLLPPGQQINTNTSLIKNGRFFDIKPRFPNQAHISNRANSNESPTPSTPMPWPDYLDGNPTVTCTPGLPESAAGGELGRLAKPHASTLCLLKHVPVKSTEKRSDQSRVDKNGSRVRVKKIEGAWKKRSRLNR</sequence>
<organism evidence="2 3">
    <name type="scientific">Protopolystoma xenopodis</name>
    <dbReference type="NCBI Taxonomy" id="117903"/>
    <lineage>
        <taxon>Eukaryota</taxon>
        <taxon>Metazoa</taxon>
        <taxon>Spiralia</taxon>
        <taxon>Lophotrochozoa</taxon>
        <taxon>Platyhelminthes</taxon>
        <taxon>Monogenea</taxon>
        <taxon>Polyopisthocotylea</taxon>
        <taxon>Polystomatidea</taxon>
        <taxon>Polystomatidae</taxon>
        <taxon>Protopolystoma</taxon>
    </lineage>
</organism>
<feature type="compositionally biased region" description="Basic and acidic residues" evidence="1">
    <location>
        <begin position="203"/>
        <end position="229"/>
    </location>
</feature>
<gene>
    <name evidence="2" type="ORF">PXEA_LOCUS17371</name>
</gene>
<evidence type="ECO:0000313" key="2">
    <source>
        <dbReference type="EMBL" id="VEL23931.1"/>
    </source>
</evidence>
<protein>
    <submittedName>
        <fullName evidence="2">Uncharacterized protein</fullName>
    </submittedName>
</protein>
<feature type="non-terminal residue" evidence="2">
    <location>
        <position position="1"/>
    </location>
</feature>
<name>A0A3S5CNQ3_9PLAT</name>